<dbReference type="Proteomes" id="UP000033187">
    <property type="component" value="Chromosome 1"/>
</dbReference>
<feature type="domain" description="TNase-like" evidence="5">
    <location>
        <begin position="68"/>
        <end position="196"/>
    </location>
</feature>
<dbReference type="AlphaFoldDB" id="A0A0D6JBF0"/>
<dbReference type="RefSeq" id="WP_082101003.1">
    <property type="nucleotide sequence ID" value="NZ_LN829119.1"/>
</dbReference>
<evidence type="ECO:0000256" key="1">
    <source>
        <dbReference type="ARBA" id="ARBA00022722"/>
    </source>
</evidence>
<keyword evidence="7" id="KW-1185">Reference proteome</keyword>
<dbReference type="SMART" id="SM00318">
    <property type="entry name" value="SNc"/>
    <property type="match status" value="1"/>
</dbReference>
<accession>A0A0D6JBF0</accession>
<feature type="signal peptide" evidence="4">
    <location>
        <begin position="1"/>
        <end position="38"/>
    </location>
</feature>
<keyword evidence="3" id="KW-0378">Hydrolase</keyword>
<dbReference type="GO" id="GO:0004519">
    <property type="term" value="F:endonuclease activity"/>
    <property type="evidence" value="ECO:0007669"/>
    <property type="project" value="UniProtKB-KW"/>
</dbReference>
<evidence type="ECO:0000256" key="3">
    <source>
        <dbReference type="ARBA" id="ARBA00022801"/>
    </source>
</evidence>
<dbReference type="PANTHER" id="PTHR12302">
    <property type="entry name" value="EBNA2 BINDING PROTEIN P100"/>
    <property type="match status" value="1"/>
</dbReference>
<name>A0A0D6JBF0_9HYPH</name>
<dbReference type="GO" id="GO:0016787">
    <property type="term" value="F:hydrolase activity"/>
    <property type="evidence" value="ECO:0007669"/>
    <property type="project" value="UniProtKB-KW"/>
</dbReference>
<dbReference type="InterPro" id="IPR016071">
    <property type="entry name" value="Staphylococal_nuclease_OB-fold"/>
</dbReference>
<dbReference type="InterPro" id="IPR035437">
    <property type="entry name" value="SNase_OB-fold_sf"/>
</dbReference>
<sequence>MQAPRVNRLRKPAAQSAIRTCTLAVLALSFHLATSASGSTESNTPGYDIDQTGFSPPCRLKRGALHTVTDVVDAETIRLDDGRLVRLIGARTPAPSSTAAGYRETLQERAARALTELVLGHSVRLYYPAIDRDRYGRTLAHVVREDSSQGRTWVQRHLVTNGHARTYVIPGNAECVDALAEAENRARNAGLGLWSLAAYRPIASSRTEHLRRLKGTFQLVEGRITGVGSSRGNVYLNFGRNRRFAFTAFIACASLTGQRDWAKDLKTLKGRRIRVRGWIEIHNGPHIEVTHPNQIELLKKDQS</sequence>
<dbReference type="KEGG" id="fiy:BN1229_v1_0758"/>
<dbReference type="PANTHER" id="PTHR12302:SF3">
    <property type="entry name" value="SERINE_THREONINE-PROTEIN KINASE 31"/>
    <property type="match status" value="1"/>
</dbReference>
<feature type="chain" id="PRO_5002306066" evidence="4">
    <location>
        <begin position="39"/>
        <end position="303"/>
    </location>
</feature>
<evidence type="ECO:0000256" key="4">
    <source>
        <dbReference type="SAM" id="SignalP"/>
    </source>
</evidence>
<evidence type="ECO:0000256" key="2">
    <source>
        <dbReference type="ARBA" id="ARBA00022759"/>
    </source>
</evidence>
<reference evidence="7" key="1">
    <citation type="submission" date="2015-02" db="EMBL/GenBank/DDBJ databases">
        <authorList>
            <person name="Chooi Y.-H."/>
        </authorList>
    </citation>
    <scope>NUCLEOTIDE SEQUENCE [LARGE SCALE GENOMIC DNA]</scope>
    <source>
        <strain evidence="7">strain Y</strain>
    </source>
</reference>
<dbReference type="KEGG" id="fil:BN1229_v1_0754"/>
<keyword evidence="1" id="KW-0540">Nuclease</keyword>
<dbReference type="EMBL" id="LN829119">
    <property type="protein sequence ID" value="CPR16320.1"/>
    <property type="molecule type" value="Genomic_DNA"/>
</dbReference>
<dbReference type="Pfam" id="PF00565">
    <property type="entry name" value="SNase"/>
    <property type="match status" value="1"/>
</dbReference>
<keyword evidence="2" id="KW-0255">Endonuclease</keyword>
<organism evidence="6 7">
    <name type="scientific">Candidatus Filomicrobium marinum</name>
    <dbReference type="NCBI Taxonomy" id="1608628"/>
    <lineage>
        <taxon>Bacteria</taxon>
        <taxon>Pseudomonadati</taxon>
        <taxon>Pseudomonadota</taxon>
        <taxon>Alphaproteobacteria</taxon>
        <taxon>Hyphomicrobiales</taxon>
        <taxon>Hyphomicrobiaceae</taxon>
        <taxon>Filomicrobium</taxon>
    </lineage>
</organism>
<evidence type="ECO:0000313" key="6">
    <source>
        <dbReference type="EMBL" id="CPR16320.1"/>
    </source>
</evidence>
<proteinExistence type="predicted"/>
<evidence type="ECO:0000313" key="7">
    <source>
        <dbReference type="Proteomes" id="UP000033187"/>
    </source>
</evidence>
<evidence type="ECO:0000259" key="5">
    <source>
        <dbReference type="PROSITE" id="PS50830"/>
    </source>
</evidence>
<protein>
    <submittedName>
        <fullName evidence="6">Nuclease</fullName>
    </submittedName>
</protein>
<keyword evidence="4" id="KW-0732">Signal</keyword>
<dbReference type="SUPFAM" id="SSF50199">
    <property type="entry name" value="Staphylococcal nuclease"/>
    <property type="match status" value="1"/>
</dbReference>
<dbReference type="Gene3D" id="2.40.50.90">
    <property type="match status" value="1"/>
</dbReference>
<dbReference type="OrthoDB" id="7618306at2"/>
<gene>
    <name evidence="6" type="ORF">YBN1229_v1_0758</name>
</gene>
<dbReference type="PROSITE" id="PS50830">
    <property type="entry name" value="TNASE_3"/>
    <property type="match status" value="1"/>
</dbReference>